<evidence type="ECO:0000313" key="2">
    <source>
        <dbReference type="Proteomes" id="UP000002297"/>
    </source>
</evidence>
<keyword evidence="2" id="KW-1185">Reference proteome</keyword>
<dbReference type="AlphaFoldDB" id="A3U9D2"/>
<protein>
    <submittedName>
        <fullName evidence="1">Putative oxidoreductase</fullName>
    </submittedName>
</protein>
<proteinExistence type="predicted"/>
<evidence type="ECO:0000313" key="1">
    <source>
        <dbReference type="EMBL" id="EAP86418.1"/>
    </source>
</evidence>
<accession>A3U9D2</accession>
<dbReference type="eggNOG" id="COG4447">
    <property type="taxonomic scope" value="Bacteria"/>
</dbReference>
<dbReference type="PANTHER" id="PTHR47199:SF2">
    <property type="entry name" value="PHOTOSYSTEM II STABILITY_ASSEMBLY FACTOR HCF136, CHLOROPLASTIC"/>
    <property type="match status" value="1"/>
</dbReference>
<name>A3U9D2_CROAH</name>
<dbReference type="Gene3D" id="2.130.10.10">
    <property type="entry name" value="YVTN repeat-like/Quinoprotein amine dehydrogenase"/>
    <property type="match status" value="1"/>
</dbReference>
<dbReference type="HOGENOM" id="CLU_064269_0_0_10"/>
<dbReference type="InterPro" id="IPR036278">
    <property type="entry name" value="Sialidase_sf"/>
</dbReference>
<dbReference type="GeneID" id="89453801"/>
<dbReference type="RefSeq" id="WP_013187803.1">
    <property type="nucleotide sequence ID" value="NC_014230.1"/>
</dbReference>
<dbReference type="KEGG" id="cat:CA2559_10298"/>
<dbReference type="InterPro" id="IPR015943">
    <property type="entry name" value="WD40/YVTN_repeat-like_dom_sf"/>
</dbReference>
<dbReference type="SUPFAM" id="SSF50939">
    <property type="entry name" value="Sialidases"/>
    <property type="match status" value="1"/>
</dbReference>
<dbReference type="STRING" id="216432.CA2559_10298"/>
<gene>
    <name evidence="1" type="ordered locus">CA2559_10298</name>
</gene>
<dbReference type="CDD" id="cd15482">
    <property type="entry name" value="Sialidase_non-viral"/>
    <property type="match status" value="1"/>
</dbReference>
<dbReference type="EMBL" id="CP002046">
    <property type="protein sequence ID" value="EAP86418.1"/>
    <property type="molecule type" value="Genomic_DNA"/>
</dbReference>
<organism evidence="1 2">
    <name type="scientific">Croceibacter atlanticus (strain ATCC BAA-628 / JCM 21780 / CIP 108009 / IAM 15332 / KCTC 12090 / HTCC2559)</name>
    <dbReference type="NCBI Taxonomy" id="216432"/>
    <lineage>
        <taxon>Bacteria</taxon>
        <taxon>Pseudomonadati</taxon>
        <taxon>Bacteroidota</taxon>
        <taxon>Flavobacteriia</taxon>
        <taxon>Flavobacteriales</taxon>
        <taxon>Flavobacteriaceae</taxon>
        <taxon>Croceibacter</taxon>
    </lineage>
</organism>
<dbReference type="Proteomes" id="UP000002297">
    <property type="component" value="Chromosome"/>
</dbReference>
<dbReference type="PANTHER" id="PTHR47199">
    <property type="entry name" value="PHOTOSYSTEM II STABILITY/ASSEMBLY FACTOR HCF136, CHLOROPLASTIC"/>
    <property type="match status" value="1"/>
</dbReference>
<reference evidence="1 2" key="1">
    <citation type="journal article" date="2010" name="J. Bacteriol.">
        <title>The complete genome sequence of Croceibacter atlanticus HTCC2559T.</title>
        <authorList>
            <person name="Oh H.M."/>
            <person name="Kang I."/>
            <person name="Ferriera S."/>
            <person name="Giovannoni S.J."/>
            <person name="Cho J.C."/>
        </authorList>
    </citation>
    <scope>NUCLEOTIDE SEQUENCE [LARGE SCALE GENOMIC DNA]</scope>
    <source>
        <strain evidence="2">ATCC BAA-628 / HTCC2559 / KCTC 12090</strain>
    </source>
</reference>
<sequence length="344" mass="37209">MGCKTTTEEVANFSSVDIEVIYTNEDLSIRGLEIIAEDTLALAYNTGFGVLKRQGNKFDDSQMFFNFPSPKQDSVFSTLAFRSVAVNDALYALSIGNPGTLISLPYKNKDATISIVYTEEGESVFYDSLAFWDSMDGIAMGDPTNGCLSILITRDGGLTWNKIACEDLPQSFDGEAAFAASDTNIKVIGDKAWIISGGKASRVFYTEDRGYTWSVATTPLIQGKETTGGYSIDFYDETNGFIVGGDYTQPDNNSQNKAVTIDGGKSWSLVANNSGIGYKSCVQYVPEGQGKALVAVGFTGISFTSDAGKEWTTLSDESFYSIRFLNPTTAYATGKGRVAKLTFN</sequence>